<organism evidence="1 2">
    <name type="scientific">Rickenella mellea</name>
    <dbReference type="NCBI Taxonomy" id="50990"/>
    <lineage>
        <taxon>Eukaryota</taxon>
        <taxon>Fungi</taxon>
        <taxon>Dikarya</taxon>
        <taxon>Basidiomycota</taxon>
        <taxon>Agaricomycotina</taxon>
        <taxon>Agaricomycetes</taxon>
        <taxon>Hymenochaetales</taxon>
        <taxon>Rickenellaceae</taxon>
        <taxon>Rickenella</taxon>
    </lineage>
</organism>
<proteinExistence type="predicted"/>
<sequence>MAGPQDVFARRLFMNPPLASPMPTDILSDVPVHSSIQIHWRNLAPDSLWSLNLGETVTSAFLECLSRFPRLQEFKAYFKLSPAQRLTQPPSILNRDHAHFTHLKRLELTLELEPKLDDTLDENPHPLLAELFDGIRLPALTTLRLNGGGQGGLDPQWRPCINFIRRFKFTLEHLEIVLPSVLLPPHFLDSESFVNLKHLAHWLTRRLLRHWFIESPWEDMYYPTFYNHTHRSCTRN</sequence>
<gene>
    <name evidence="1" type="ORF">BD410DRAFT_902868</name>
</gene>
<evidence type="ECO:0000313" key="2">
    <source>
        <dbReference type="Proteomes" id="UP000294933"/>
    </source>
</evidence>
<dbReference type="VEuPathDB" id="FungiDB:BD410DRAFT_902868"/>
<keyword evidence="2" id="KW-1185">Reference proteome</keyword>
<dbReference type="Proteomes" id="UP000294933">
    <property type="component" value="Unassembled WGS sequence"/>
</dbReference>
<dbReference type="EMBL" id="ML170302">
    <property type="protein sequence ID" value="TDL14877.1"/>
    <property type="molecule type" value="Genomic_DNA"/>
</dbReference>
<evidence type="ECO:0000313" key="1">
    <source>
        <dbReference type="EMBL" id="TDL14877.1"/>
    </source>
</evidence>
<protein>
    <submittedName>
        <fullName evidence="1">Uncharacterized protein</fullName>
    </submittedName>
</protein>
<name>A0A4Y7PHM2_9AGAM</name>
<accession>A0A4Y7PHM2</accession>
<dbReference type="AlphaFoldDB" id="A0A4Y7PHM2"/>
<reference evidence="1 2" key="1">
    <citation type="submission" date="2018-06" db="EMBL/GenBank/DDBJ databases">
        <title>A transcriptomic atlas of mushroom development highlights an independent origin of complex multicellularity.</title>
        <authorList>
            <consortium name="DOE Joint Genome Institute"/>
            <person name="Krizsan K."/>
            <person name="Almasi E."/>
            <person name="Merenyi Z."/>
            <person name="Sahu N."/>
            <person name="Viragh M."/>
            <person name="Koszo T."/>
            <person name="Mondo S."/>
            <person name="Kiss B."/>
            <person name="Balint B."/>
            <person name="Kues U."/>
            <person name="Barry K."/>
            <person name="Hegedus J.C."/>
            <person name="Henrissat B."/>
            <person name="Johnson J."/>
            <person name="Lipzen A."/>
            <person name="Ohm R."/>
            <person name="Nagy I."/>
            <person name="Pangilinan J."/>
            <person name="Yan J."/>
            <person name="Xiong Y."/>
            <person name="Grigoriev I.V."/>
            <person name="Hibbett D.S."/>
            <person name="Nagy L.G."/>
        </authorList>
    </citation>
    <scope>NUCLEOTIDE SEQUENCE [LARGE SCALE GENOMIC DNA]</scope>
    <source>
        <strain evidence="1 2">SZMC22713</strain>
    </source>
</reference>